<evidence type="ECO:0000256" key="2">
    <source>
        <dbReference type="SAM" id="Phobius"/>
    </source>
</evidence>
<dbReference type="Proteomes" id="UP000236161">
    <property type="component" value="Unassembled WGS sequence"/>
</dbReference>
<evidence type="ECO:0000313" key="3">
    <source>
        <dbReference type="EMBL" id="PKA45713.1"/>
    </source>
</evidence>
<keyword evidence="2" id="KW-0472">Membrane</keyword>
<dbReference type="AlphaFoldDB" id="A0A2H9ZQZ1"/>
<name>A0A2H9ZQZ1_9ASPA</name>
<reference evidence="3 4" key="1">
    <citation type="journal article" date="2017" name="Nature">
        <title>The Apostasia genome and the evolution of orchids.</title>
        <authorList>
            <person name="Zhang G.Q."/>
            <person name="Liu K.W."/>
            <person name="Li Z."/>
            <person name="Lohaus R."/>
            <person name="Hsiao Y.Y."/>
            <person name="Niu S.C."/>
            <person name="Wang J.Y."/>
            <person name="Lin Y.C."/>
            <person name="Xu Q."/>
            <person name="Chen L.J."/>
            <person name="Yoshida K."/>
            <person name="Fujiwara S."/>
            <person name="Wang Z.W."/>
            <person name="Zhang Y.Q."/>
            <person name="Mitsuda N."/>
            <person name="Wang M."/>
            <person name="Liu G.H."/>
            <person name="Pecoraro L."/>
            <person name="Huang H.X."/>
            <person name="Xiao X.J."/>
            <person name="Lin M."/>
            <person name="Wu X.Y."/>
            <person name="Wu W.L."/>
            <person name="Chen Y.Y."/>
            <person name="Chang S.B."/>
            <person name="Sakamoto S."/>
            <person name="Ohme-Takagi M."/>
            <person name="Yagi M."/>
            <person name="Zeng S.J."/>
            <person name="Shen C.Y."/>
            <person name="Yeh C.M."/>
            <person name="Luo Y.B."/>
            <person name="Tsai W.C."/>
            <person name="Van de Peer Y."/>
            <person name="Liu Z.J."/>
        </authorList>
    </citation>
    <scope>NUCLEOTIDE SEQUENCE [LARGE SCALE GENOMIC DNA]</scope>
    <source>
        <strain evidence="4">cv. Shenzhen</strain>
        <tissue evidence="3">Stem</tissue>
    </source>
</reference>
<dbReference type="GO" id="GO:0009507">
    <property type="term" value="C:chloroplast"/>
    <property type="evidence" value="ECO:0007669"/>
    <property type="project" value="TreeGrafter"/>
</dbReference>
<proteinExistence type="predicted"/>
<keyword evidence="2" id="KW-1133">Transmembrane helix</keyword>
<dbReference type="PANTHER" id="PTHR36742">
    <property type="entry name" value="MYOSIN-G HEAVY CHAIN-LIKE PROTEIN"/>
    <property type="match status" value="1"/>
</dbReference>
<dbReference type="PANTHER" id="PTHR36742:SF1">
    <property type="entry name" value="MYOSIN-G HEAVY CHAIN-LIKE PROTEIN"/>
    <property type="match status" value="1"/>
</dbReference>
<accession>A0A2H9ZQZ1</accession>
<sequence>MASKVFPSSSLTAASPRFQVSEKLARRNNAVLMKNKAAEKKASSPCRAAAQSEEVTQDKPSPEFSARTQLDLLEQLKSSTVNTTGYKSDDGDSTRPTVREQLYELTQGRGGDFSLGLGKRMKESMRSLNILTVSQRRNIKRKAYLHEVSQRNDATFFASIGAFVIVPPVLILAVAMLTGYVQLFP</sequence>
<feature type="region of interest" description="Disordered" evidence="1">
    <location>
        <begin position="36"/>
        <end position="63"/>
    </location>
</feature>
<evidence type="ECO:0000313" key="4">
    <source>
        <dbReference type="Proteomes" id="UP000236161"/>
    </source>
</evidence>
<dbReference type="STRING" id="1088818.A0A2H9ZQZ1"/>
<dbReference type="EMBL" id="KZ454830">
    <property type="protein sequence ID" value="PKA45713.1"/>
    <property type="molecule type" value="Genomic_DNA"/>
</dbReference>
<gene>
    <name evidence="3" type="ORF">AXF42_Ash011054</name>
</gene>
<feature type="transmembrane region" description="Helical" evidence="2">
    <location>
        <begin position="156"/>
        <end position="181"/>
    </location>
</feature>
<protein>
    <submittedName>
        <fullName evidence="3">Uncharacterized protein</fullName>
    </submittedName>
</protein>
<dbReference type="OrthoDB" id="531455at2759"/>
<keyword evidence="4" id="KW-1185">Reference proteome</keyword>
<evidence type="ECO:0000256" key="1">
    <source>
        <dbReference type="SAM" id="MobiDB-lite"/>
    </source>
</evidence>
<keyword evidence="2" id="KW-0812">Transmembrane</keyword>
<organism evidence="3 4">
    <name type="scientific">Apostasia shenzhenica</name>
    <dbReference type="NCBI Taxonomy" id="1088818"/>
    <lineage>
        <taxon>Eukaryota</taxon>
        <taxon>Viridiplantae</taxon>
        <taxon>Streptophyta</taxon>
        <taxon>Embryophyta</taxon>
        <taxon>Tracheophyta</taxon>
        <taxon>Spermatophyta</taxon>
        <taxon>Magnoliopsida</taxon>
        <taxon>Liliopsida</taxon>
        <taxon>Asparagales</taxon>
        <taxon>Orchidaceae</taxon>
        <taxon>Apostasioideae</taxon>
        <taxon>Apostasia</taxon>
    </lineage>
</organism>